<dbReference type="Proteomes" id="UP000198942">
    <property type="component" value="Unassembled WGS sequence"/>
</dbReference>
<dbReference type="InterPro" id="IPR049713">
    <property type="entry name" value="Pr6Pr-like"/>
</dbReference>
<accession>A0A1H8JE51</accession>
<sequence>MEQYKLHVNNTVKGRKWLYVSTVIIWFSLILQIAIAIPNYLKTGRSLAGTLVQLFSYFTILSNLLAVICLTAVLFNTNMRIRKYFLQSRIFTAIALYITIVGLVYNLVLRHLWNPEGLSRLADELLHSVNPVLFVFYWLVYVPKANLKWTQALKWLWFPFIYSVYIFIRGIISHLYPYPFLDIDALGLSRVAINSLLMLIAFLFFGFLFVWINRVMEKRGA</sequence>
<evidence type="ECO:0000256" key="1">
    <source>
        <dbReference type="SAM" id="Phobius"/>
    </source>
</evidence>
<feature type="transmembrane region" description="Helical" evidence="1">
    <location>
        <begin position="155"/>
        <end position="172"/>
    </location>
</feature>
<dbReference type="NCBIfam" id="NF038065">
    <property type="entry name" value="Pr6Pr"/>
    <property type="match status" value="1"/>
</dbReference>
<evidence type="ECO:0008006" key="4">
    <source>
        <dbReference type="Google" id="ProtNLM"/>
    </source>
</evidence>
<protein>
    <recommendedName>
        <fullName evidence="4">FAR-17a/AIG1-like protein</fullName>
    </recommendedName>
</protein>
<gene>
    <name evidence="2" type="ORF">SAMN05192574_104154</name>
</gene>
<proteinExistence type="predicted"/>
<organism evidence="2 3">
    <name type="scientific">Mucilaginibacter gossypiicola</name>
    <dbReference type="NCBI Taxonomy" id="551995"/>
    <lineage>
        <taxon>Bacteria</taxon>
        <taxon>Pseudomonadati</taxon>
        <taxon>Bacteroidota</taxon>
        <taxon>Sphingobacteriia</taxon>
        <taxon>Sphingobacteriales</taxon>
        <taxon>Sphingobacteriaceae</taxon>
        <taxon>Mucilaginibacter</taxon>
    </lineage>
</organism>
<dbReference type="AlphaFoldDB" id="A0A1H8JE51"/>
<evidence type="ECO:0000313" key="2">
    <source>
        <dbReference type="EMBL" id="SEN78992.1"/>
    </source>
</evidence>
<name>A0A1H8JE51_9SPHI</name>
<reference evidence="3" key="1">
    <citation type="submission" date="2016-10" db="EMBL/GenBank/DDBJ databases">
        <authorList>
            <person name="Varghese N."/>
            <person name="Submissions S."/>
        </authorList>
    </citation>
    <scope>NUCLEOTIDE SEQUENCE [LARGE SCALE GENOMIC DNA]</scope>
    <source>
        <strain evidence="3">Gh-48</strain>
    </source>
</reference>
<feature type="transmembrane region" description="Helical" evidence="1">
    <location>
        <begin position="90"/>
        <end position="113"/>
    </location>
</feature>
<dbReference type="OrthoDB" id="9809977at2"/>
<feature type="transmembrane region" description="Helical" evidence="1">
    <location>
        <begin position="125"/>
        <end position="143"/>
    </location>
</feature>
<keyword evidence="3" id="KW-1185">Reference proteome</keyword>
<keyword evidence="1" id="KW-0472">Membrane</keyword>
<feature type="transmembrane region" description="Helical" evidence="1">
    <location>
        <begin position="192"/>
        <end position="212"/>
    </location>
</feature>
<evidence type="ECO:0000313" key="3">
    <source>
        <dbReference type="Proteomes" id="UP000198942"/>
    </source>
</evidence>
<keyword evidence="1" id="KW-0812">Transmembrane</keyword>
<keyword evidence="1" id="KW-1133">Transmembrane helix</keyword>
<dbReference type="STRING" id="551995.SAMN05192574_104154"/>
<feature type="transmembrane region" description="Helical" evidence="1">
    <location>
        <begin position="17"/>
        <end position="37"/>
    </location>
</feature>
<dbReference type="EMBL" id="FOCL01000004">
    <property type="protein sequence ID" value="SEN78992.1"/>
    <property type="molecule type" value="Genomic_DNA"/>
</dbReference>
<dbReference type="RefSeq" id="WP_091211261.1">
    <property type="nucleotide sequence ID" value="NZ_FOCL01000004.1"/>
</dbReference>
<feature type="transmembrane region" description="Helical" evidence="1">
    <location>
        <begin position="57"/>
        <end position="78"/>
    </location>
</feature>